<gene>
    <name evidence="2" type="ORF">AMECASPLE_033576</name>
</gene>
<comment type="caution">
    <text evidence="2">The sequence shown here is derived from an EMBL/GenBank/DDBJ whole genome shotgun (WGS) entry which is preliminary data.</text>
</comment>
<dbReference type="EMBL" id="JAHRIP010089224">
    <property type="protein sequence ID" value="MEQ2316555.1"/>
    <property type="molecule type" value="Genomic_DNA"/>
</dbReference>
<keyword evidence="3" id="KW-1185">Reference proteome</keyword>
<accession>A0ABV1ADY9</accession>
<evidence type="ECO:0000313" key="2">
    <source>
        <dbReference type="EMBL" id="MEQ2316555.1"/>
    </source>
</evidence>
<organism evidence="2 3">
    <name type="scientific">Ameca splendens</name>
    <dbReference type="NCBI Taxonomy" id="208324"/>
    <lineage>
        <taxon>Eukaryota</taxon>
        <taxon>Metazoa</taxon>
        <taxon>Chordata</taxon>
        <taxon>Craniata</taxon>
        <taxon>Vertebrata</taxon>
        <taxon>Euteleostomi</taxon>
        <taxon>Actinopterygii</taxon>
        <taxon>Neopterygii</taxon>
        <taxon>Teleostei</taxon>
        <taxon>Neoteleostei</taxon>
        <taxon>Acanthomorphata</taxon>
        <taxon>Ovalentaria</taxon>
        <taxon>Atherinomorphae</taxon>
        <taxon>Cyprinodontiformes</taxon>
        <taxon>Goodeidae</taxon>
        <taxon>Ameca</taxon>
    </lineage>
</organism>
<protein>
    <submittedName>
        <fullName evidence="2">Uncharacterized protein</fullName>
    </submittedName>
</protein>
<sequence>MRDLDRETQRANVSLLANRRTSSTGSKGVIRSSIKVKGLQIKLCFQRVSQQRRCLYDAKWSSFSSLKEGHRHRITMVTVTVQLVGGQSEPSFTQSYGG</sequence>
<dbReference type="Proteomes" id="UP001469553">
    <property type="component" value="Unassembled WGS sequence"/>
</dbReference>
<evidence type="ECO:0000256" key="1">
    <source>
        <dbReference type="SAM" id="MobiDB-lite"/>
    </source>
</evidence>
<proteinExistence type="predicted"/>
<name>A0ABV1ADY9_9TELE</name>
<feature type="region of interest" description="Disordered" evidence="1">
    <location>
        <begin position="1"/>
        <end position="27"/>
    </location>
</feature>
<evidence type="ECO:0000313" key="3">
    <source>
        <dbReference type="Proteomes" id="UP001469553"/>
    </source>
</evidence>
<reference evidence="2 3" key="1">
    <citation type="submission" date="2021-06" db="EMBL/GenBank/DDBJ databases">
        <authorList>
            <person name="Palmer J.M."/>
        </authorList>
    </citation>
    <scope>NUCLEOTIDE SEQUENCE [LARGE SCALE GENOMIC DNA]</scope>
    <source>
        <strain evidence="2 3">AS_MEX2019</strain>
        <tissue evidence="2">Muscle</tissue>
    </source>
</reference>